<name>A0A8J2VYY7_9BACL</name>
<accession>A0A8J2VYY7</accession>
<reference evidence="3" key="1">
    <citation type="journal article" date="2014" name="Int. J. Syst. Evol. Microbiol.">
        <title>Complete genome sequence of Corynebacterium casei LMG S-19264T (=DSM 44701T), isolated from a smear-ripened cheese.</title>
        <authorList>
            <consortium name="US DOE Joint Genome Institute (JGI-PGF)"/>
            <person name="Walter F."/>
            <person name="Albersmeier A."/>
            <person name="Kalinowski J."/>
            <person name="Ruckert C."/>
        </authorList>
    </citation>
    <scope>NUCLEOTIDE SEQUENCE</scope>
    <source>
        <strain evidence="3">CGMCC 1.15371</strain>
    </source>
</reference>
<evidence type="ECO:0000313" key="3">
    <source>
        <dbReference type="EMBL" id="GGE39409.1"/>
    </source>
</evidence>
<sequence length="260" mass="29100">MLVIQGQRLTISQAQQLAPALNHSQEIISSMVNNGEVYLFSSELVFRLAVTLRSHIIDSALTLAKSGADFETFYRTKGNPNYWEITEMGGLQLKNNTQPSTGLQDIFNNGSTYGFECATAMEIVLLHGILLSIGEELFNTLYAHLYLWDWQDVPNLPLTIEPVQQGDIPGDVRYFKNPQVSPNHMAFQGENVIVLPNGRYYGHGVGIGDHDYFVTQLNKARRPGATIDAYLMPRATRIVVERLAYLSQSFIQIPQPTLPV</sequence>
<gene>
    <name evidence="3" type="primary">tgl</name>
    <name evidence="3" type="ORF">GCM10011391_17750</name>
</gene>
<keyword evidence="4" id="KW-1185">Reference proteome</keyword>
<dbReference type="EMBL" id="BMIR01000007">
    <property type="protein sequence ID" value="GGE39409.1"/>
    <property type="molecule type" value="Genomic_DNA"/>
</dbReference>
<dbReference type="GO" id="GO:0003810">
    <property type="term" value="F:protein-glutamine gamma-glutamyltransferase activity"/>
    <property type="evidence" value="ECO:0007669"/>
    <property type="project" value="InterPro"/>
</dbReference>
<dbReference type="Pfam" id="PF20085">
    <property type="entry name" value="TGL"/>
    <property type="match status" value="1"/>
</dbReference>
<organism evidence="3 4">
    <name type="scientific">Pullulanibacillus camelliae</name>
    <dbReference type="NCBI Taxonomy" id="1707096"/>
    <lineage>
        <taxon>Bacteria</taxon>
        <taxon>Bacillati</taxon>
        <taxon>Bacillota</taxon>
        <taxon>Bacilli</taxon>
        <taxon>Bacillales</taxon>
        <taxon>Sporolactobacillaceae</taxon>
        <taxon>Pullulanibacillus</taxon>
    </lineage>
</organism>
<comment type="caution">
    <text evidence="3">The sequence shown here is derived from an EMBL/GenBank/DDBJ whole genome shotgun (WGS) entry which is preliminary data.</text>
</comment>
<evidence type="ECO:0000313" key="4">
    <source>
        <dbReference type="Proteomes" id="UP000628775"/>
    </source>
</evidence>
<dbReference type="AlphaFoldDB" id="A0A8J2VYY7"/>
<dbReference type="InterPro" id="IPR020916">
    <property type="entry name" value="Gln_gamma-glutamylTfrase_bac"/>
</dbReference>
<keyword evidence="1" id="KW-0808">Transferase</keyword>
<reference evidence="3" key="2">
    <citation type="submission" date="2020-09" db="EMBL/GenBank/DDBJ databases">
        <authorList>
            <person name="Sun Q."/>
            <person name="Zhou Y."/>
        </authorList>
    </citation>
    <scope>NUCLEOTIDE SEQUENCE</scope>
    <source>
        <strain evidence="3">CGMCC 1.15371</strain>
    </source>
</reference>
<keyword evidence="2" id="KW-0749">Sporulation</keyword>
<dbReference type="GO" id="GO:0030435">
    <property type="term" value="P:sporulation resulting in formation of a cellular spore"/>
    <property type="evidence" value="ECO:0007669"/>
    <property type="project" value="UniProtKB-KW"/>
</dbReference>
<evidence type="ECO:0000256" key="1">
    <source>
        <dbReference type="ARBA" id="ARBA00022679"/>
    </source>
</evidence>
<dbReference type="Proteomes" id="UP000628775">
    <property type="component" value="Unassembled WGS sequence"/>
</dbReference>
<protein>
    <submittedName>
        <fullName evidence="3">Protein-glutamine gamma-glutamyltransferase</fullName>
    </submittedName>
</protein>
<proteinExistence type="predicted"/>
<evidence type="ECO:0000256" key="2">
    <source>
        <dbReference type="ARBA" id="ARBA00022969"/>
    </source>
</evidence>